<accession>A0A5E6M8K3</accession>
<feature type="transmembrane region" description="Helical" evidence="2">
    <location>
        <begin position="87"/>
        <end position="116"/>
    </location>
</feature>
<sequence length="556" mass="58851">MSDLIDPDAEVKPRSRPAASPSNADIPHPSPKTASGRVQRGKCPNVGECSLGGTYVEVPQGASFVCPECGSELLSARRRRAGSRRKLLFLFLLVAGLCLLGVGSFLTLGPFLAGLFGPKSPLDKGSSTAGTDGPPLLEKREEPPLEKKPTLADAEAALRKELPRGITLVSLKPNQEQKGADGSWNLAYDATVVAENDQYWVPIADLDAANLRKRLSEIPSPERSWARRHLKDLILTQDQAPGQEYLFHRKKPLASLTPGTPFPFAWKAVATPREDGSWKFVPASPLPFAAPAPSEGGTDMRVVLRSSPEVEQAQSLEEQRWDRFVQHLKEIERRARQQYREVMNNAPSYVRKPDVFRAGSGGPTTMGEGAGIGAAGGALGGAMFGGGEGAAIGAGVGMLLGALGGGVYSHQKQQKQYEAALAERHSYERQASSAERNTREQLLSQYEQDLQDQAQQRLTLLAGGSSGAANPAPYGGNLNNPGGGSSAMPRYPSDGSGPPPMPPLPTQEPYGSSSPAGPPAAPAYPDGPPPPFAGNSPYPPADSDGPPPPPPPPPPY</sequence>
<keyword evidence="4" id="KW-1185">Reference proteome</keyword>
<dbReference type="Proteomes" id="UP000334923">
    <property type="component" value="Unassembled WGS sequence"/>
</dbReference>
<feature type="compositionally biased region" description="Basic and acidic residues" evidence="1">
    <location>
        <begin position="137"/>
        <end position="149"/>
    </location>
</feature>
<reference evidence="3 4" key="1">
    <citation type="submission" date="2019-09" db="EMBL/GenBank/DDBJ databases">
        <authorList>
            <person name="Cremers G."/>
        </authorList>
    </citation>
    <scope>NUCLEOTIDE SEQUENCE [LARGE SCALE GENOMIC DNA]</scope>
    <source>
        <strain evidence="3">4A</strain>
    </source>
</reference>
<evidence type="ECO:0000256" key="1">
    <source>
        <dbReference type="SAM" id="MobiDB-lite"/>
    </source>
</evidence>
<feature type="compositionally biased region" description="Pro residues" evidence="1">
    <location>
        <begin position="516"/>
        <end position="556"/>
    </location>
</feature>
<feature type="compositionally biased region" description="Low complexity" evidence="1">
    <location>
        <begin position="463"/>
        <end position="480"/>
    </location>
</feature>
<keyword evidence="2" id="KW-0472">Membrane</keyword>
<feature type="region of interest" description="Disordered" evidence="1">
    <location>
        <begin position="1"/>
        <end position="39"/>
    </location>
</feature>
<evidence type="ECO:0000256" key="2">
    <source>
        <dbReference type="SAM" id="Phobius"/>
    </source>
</evidence>
<gene>
    <name evidence="3" type="ORF">MAMT_00265</name>
</gene>
<evidence type="ECO:0000313" key="3">
    <source>
        <dbReference type="EMBL" id="VVM04722.1"/>
    </source>
</evidence>
<dbReference type="AlphaFoldDB" id="A0A5E6M8K3"/>
<dbReference type="RefSeq" id="WP_142659134.1">
    <property type="nucleotide sequence ID" value="NZ_CABFVA020000010.1"/>
</dbReference>
<evidence type="ECO:0000313" key="4">
    <source>
        <dbReference type="Proteomes" id="UP000334923"/>
    </source>
</evidence>
<protein>
    <submittedName>
        <fullName evidence="3">Uncharacterized protein</fullName>
    </submittedName>
</protein>
<feature type="region of interest" description="Disordered" evidence="1">
    <location>
        <begin position="122"/>
        <end position="149"/>
    </location>
</feature>
<keyword evidence="2" id="KW-0812">Transmembrane</keyword>
<name>A0A5E6M8K3_9BACT</name>
<dbReference type="OrthoDB" id="188884at2"/>
<feature type="region of interest" description="Disordered" evidence="1">
    <location>
        <begin position="463"/>
        <end position="556"/>
    </location>
</feature>
<feature type="compositionally biased region" description="Polar residues" evidence="1">
    <location>
        <begin position="429"/>
        <end position="439"/>
    </location>
</feature>
<keyword evidence="2" id="KW-1133">Transmembrane helix</keyword>
<feature type="compositionally biased region" description="Pro residues" evidence="1">
    <location>
        <begin position="497"/>
        <end position="506"/>
    </location>
</feature>
<organism evidence="3 4">
    <name type="scientific">Methylacidimicrobium tartarophylax</name>
    <dbReference type="NCBI Taxonomy" id="1041768"/>
    <lineage>
        <taxon>Bacteria</taxon>
        <taxon>Pseudomonadati</taxon>
        <taxon>Verrucomicrobiota</taxon>
        <taxon>Methylacidimicrobium</taxon>
    </lineage>
</organism>
<proteinExistence type="predicted"/>
<feature type="region of interest" description="Disordered" evidence="1">
    <location>
        <begin position="419"/>
        <end position="439"/>
    </location>
</feature>
<dbReference type="EMBL" id="CABFVA020000010">
    <property type="protein sequence ID" value="VVM04722.1"/>
    <property type="molecule type" value="Genomic_DNA"/>
</dbReference>